<dbReference type="InterPro" id="IPR000626">
    <property type="entry name" value="Ubiquitin-like_dom"/>
</dbReference>
<dbReference type="InterPro" id="IPR029071">
    <property type="entry name" value="Ubiquitin-like_domsf"/>
</dbReference>
<feature type="transmembrane region" description="Helical" evidence="6">
    <location>
        <begin position="339"/>
        <end position="356"/>
    </location>
</feature>
<dbReference type="PANTHER" id="PTHR12943">
    <property type="entry name" value="HOMOCYSTEINE-RESPONSIVE ENDOPLASMIC RETICULUM-RESIDENT UNIQUITIN-LIKE DOMAIN HERPUD PROTEIN FAMILY MEMBER"/>
    <property type="match status" value="1"/>
</dbReference>
<evidence type="ECO:0000313" key="8">
    <source>
        <dbReference type="EMBL" id="KAL0582008.1"/>
    </source>
</evidence>
<evidence type="ECO:0000256" key="2">
    <source>
        <dbReference type="ARBA" id="ARBA00022692"/>
    </source>
</evidence>
<sequence>MSLIQLRVELPTYAHSFTIQVHDICTIRDVKQEIFNVCPGSPQVNGQRIIWRGRYLSDDEKLEDIWKSADEPRIIHLSVHPSAWTSKPPNSVEQEHATSSSIPTSSSSRLPNPPMYSRQTAVPTPTPTTHLSSTSKHPLAYVLHKHKRALSILMRDKSNHDESPSDLDLLRANAVQFVESHGHQWPSILDEPFPSAISDFGGLVYEHEIIDGKTYLRLRNPSEKPTEAQTHALKVLSYTFPLLKLPSEASRPTPTIHSEPVPIPPNIHALLQQMGLPPVQGDAEHHRQQLLQHLRDRANPNERVIEINLNLRPFLLPLLMLAFRTLLLLYFVAPARKPVFGILIIAWVLYEIWQPIRNGFVRGWRNGAQAPGQEQRAGAAAAGAGQGQNQNRNQPVGVVPGQRPQGQAGQPGAAPRRNAEGGAAGAFLGTLANLDITQEEAELERGDVAEPGFRRKAGAFFTLFLATVHPAVWNRRRVALRLREGRIRTEQRALNAPPEEENAEGQEEDAEASARRTAAQESRERLRAQHERRRPWIQGYIQRVVRGEWVDDSD</sequence>
<comment type="subcellular location">
    <subcellularLocation>
        <location evidence="1">Membrane</location>
    </subcellularLocation>
</comment>
<reference evidence="8 9" key="1">
    <citation type="submission" date="2024-02" db="EMBL/GenBank/DDBJ databases">
        <title>A draft genome for the cacao thread blight pathogen Marasmius crinis-equi.</title>
        <authorList>
            <person name="Cohen S.P."/>
            <person name="Baruah I.K."/>
            <person name="Amoako-Attah I."/>
            <person name="Bukari Y."/>
            <person name="Meinhardt L.W."/>
            <person name="Bailey B.A."/>
        </authorList>
    </citation>
    <scope>NUCLEOTIDE SEQUENCE [LARGE SCALE GENOMIC DNA]</scope>
    <source>
        <strain evidence="8 9">GH-76</strain>
    </source>
</reference>
<keyword evidence="3 6" id="KW-1133">Transmembrane helix</keyword>
<dbReference type="Gene3D" id="3.10.20.90">
    <property type="entry name" value="Phosphatidylinositol 3-kinase Catalytic Subunit, Chain A, domain 1"/>
    <property type="match status" value="1"/>
</dbReference>
<protein>
    <recommendedName>
        <fullName evidence="7">Ubiquitin-like domain-containing protein</fullName>
    </recommendedName>
</protein>
<keyword evidence="4 6" id="KW-0472">Membrane</keyword>
<proteinExistence type="predicted"/>
<feature type="region of interest" description="Disordered" evidence="5">
    <location>
        <begin position="371"/>
        <end position="421"/>
    </location>
</feature>
<feature type="transmembrane region" description="Helical" evidence="6">
    <location>
        <begin position="314"/>
        <end position="332"/>
    </location>
</feature>
<evidence type="ECO:0000256" key="6">
    <source>
        <dbReference type="SAM" id="Phobius"/>
    </source>
</evidence>
<dbReference type="PANTHER" id="PTHR12943:SF27">
    <property type="entry name" value="HOMOCYSTEINE-INDUCED ENDOPLASMIC RETICULUM PROTEIN, ISOFORM A"/>
    <property type="match status" value="1"/>
</dbReference>
<keyword evidence="2 6" id="KW-0812">Transmembrane</keyword>
<evidence type="ECO:0000259" key="7">
    <source>
        <dbReference type="PROSITE" id="PS50053"/>
    </source>
</evidence>
<dbReference type="SUPFAM" id="SSF54236">
    <property type="entry name" value="Ubiquitin-like"/>
    <property type="match status" value="1"/>
</dbReference>
<gene>
    <name evidence="8" type="ORF">V5O48_000066</name>
</gene>
<evidence type="ECO:0000256" key="1">
    <source>
        <dbReference type="ARBA" id="ARBA00004370"/>
    </source>
</evidence>
<dbReference type="Proteomes" id="UP001465976">
    <property type="component" value="Unassembled WGS sequence"/>
</dbReference>
<dbReference type="PROSITE" id="PS50053">
    <property type="entry name" value="UBIQUITIN_2"/>
    <property type="match status" value="1"/>
</dbReference>
<feature type="compositionally biased region" description="Low complexity" evidence="5">
    <location>
        <begin position="98"/>
        <end position="108"/>
    </location>
</feature>
<accession>A0ABR3G2H0</accession>
<comment type="caution">
    <text evidence="8">The sequence shown here is derived from an EMBL/GenBank/DDBJ whole genome shotgun (WGS) entry which is preliminary data.</text>
</comment>
<organism evidence="8 9">
    <name type="scientific">Marasmius crinis-equi</name>
    <dbReference type="NCBI Taxonomy" id="585013"/>
    <lineage>
        <taxon>Eukaryota</taxon>
        <taxon>Fungi</taxon>
        <taxon>Dikarya</taxon>
        <taxon>Basidiomycota</taxon>
        <taxon>Agaricomycotina</taxon>
        <taxon>Agaricomycetes</taxon>
        <taxon>Agaricomycetidae</taxon>
        <taxon>Agaricales</taxon>
        <taxon>Marasmiineae</taxon>
        <taxon>Marasmiaceae</taxon>
        <taxon>Marasmius</taxon>
    </lineage>
</organism>
<keyword evidence="9" id="KW-1185">Reference proteome</keyword>
<feature type="region of interest" description="Disordered" evidence="5">
    <location>
        <begin position="491"/>
        <end position="531"/>
    </location>
</feature>
<dbReference type="InterPro" id="IPR039751">
    <property type="entry name" value="HERPUD1/2"/>
</dbReference>
<feature type="compositionally biased region" description="Acidic residues" evidence="5">
    <location>
        <begin position="498"/>
        <end position="511"/>
    </location>
</feature>
<evidence type="ECO:0000256" key="3">
    <source>
        <dbReference type="ARBA" id="ARBA00022989"/>
    </source>
</evidence>
<name>A0ABR3G2H0_9AGAR</name>
<evidence type="ECO:0000256" key="4">
    <source>
        <dbReference type="ARBA" id="ARBA00023136"/>
    </source>
</evidence>
<feature type="region of interest" description="Disordered" evidence="5">
    <location>
        <begin position="84"/>
        <end position="135"/>
    </location>
</feature>
<feature type="domain" description="Ubiquitin-like" evidence="7">
    <location>
        <begin position="4"/>
        <end position="64"/>
    </location>
</feature>
<dbReference type="EMBL" id="JBAHYK010000001">
    <property type="protein sequence ID" value="KAL0582008.1"/>
    <property type="molecule type" value="Genomic_DNA"/>
</dbReference>
<evidence type="ECO:0000256" key="5">
    <source>
        <dbReference type="SAM" id="MobiDB-lite"/>
    </source>
</evidence>
<feature type="compositionally biased region" description="Low complexity" evidence="5">
    <location>
        <begin position="371"/>
        <end position="416"/>
    </location>
</feature>
<evidence type="ECO:0000313" key="9">
    <source>
        <dbReference type="Proteomes" id="UP001465976"/>
    </source>
</evidence>